<evidence type="ECO:0000313" key="2">
    <source>
        <dbReference type="EMBL" id="GBP63677.1"/>
    </source>
</evidence>
<feature type="region of interest" description="Disordered" evidence="1">
    <location>
        <begin position="22"/>
        <end position="60"/>
    </location>
</feature>
<dbReference type="EMBL" id="BGZK01000876">
    <property type="protein sequence ID" value="GBP63677.1"/>
    <property type="molecule type" value="Genomic_DNA"/>
</dbReference>
<accession>A0A4C1XN46</accession>
<dbReference type="AlphaFoldDB" id="A0A4C1XN46"/>
<keyword evidence="3" id="KW-1185">Reference proteome</keyword>
<comment type="caution">
    <text evidence="2">The sequence shown here is derived from an EMBL/GenBank/DDBJ whole genome shotgun (WGS) entry which is preliminary data.</text>
</comment>
<feature type="compositionally biased region" description="Basic and acidic residues" evidence="1">
    <location>
        <begin position="35"/>
        <end position="53"/>
    </location>
</feature>
<protein>
    <submittedName>
        <fullName evidence="2">Uncharacterized protein</fullName>
    </submittedName>
</protein>
<name>A0A4C1XN46_EUMVA</name>
<dbReference type="Proteomes" id="UP000299102">
    <property type="component" value="Unassembled WGS sequence"/>
</dbReference>
<reference evidence="2 3" key="1">
    <citation type="journal article" date="2019" name="Commun. Biol.">
        <title>The bagworm genome reveals a unique fibroin gene that provides high tensile strength.</title>
        <authorList>
            <person name="Kono N."/>
            <person name="Nakamura H."/>
            <person name="Ohtoshi R."/>
            <person name="Tomita M."/>
            <person name="Numata K."/>
            <person name="Arakawa K."/>
        </authorList>
    </citation>
    <scope>NUCLEOTIDE SEQUENCE [LARGE SCALE GENOMIC DNA]</scope>
</reference>
<gene>
    <name evidence="2" type="ORF">EVAR_82037_1</name>
</gene>
<proteinExistence type="predicted"/>
<sequence length="96" mass="10813">MRKQRVCMTSLAHVPPVPASIRDEYNMAAHSTSDPSRRSGKIEANESPPHRSELSANDAMRRFNAPRPYPLLRRVPISLHCDAFVTKFTAAEFHAL</sequence>
<organism evidence="2 3">
    <name type="scientific">Eumeta variegata</name>
    <name type="common">Bagworm moth</name>
    <name type="synonym">Eumeta japonica</name>
    <dbReference type="NCBI Taxonomy" id="151549"/>
    <lineage>
        <taxon>Eukaryota</taxon>
        <taxon>Metazoa</taxon>
        <taxon>Ecdysozoa</taxon>
        <taxon>Arthropoda</taxon>
        <taxon>Hexapoda</taxon>
        <taxon>Insecta</taxon>
        <taxon>Pterygota</taxon>
        <taxon>Neoptera</taxon>
        <taxon>Endopterygota</taxon>
        <taxon>Lepidoptera</taxon>
        <taxon>Glossata</taxon>
        <taxon>Ditrysia</taxon>
        <taxon>Tineoidea</taxon>
        <taxon>Psychidae</taxon>
        <taxon>Oiketicinae</taxon>
        <taxon>Eumeta</taxon>
    </lineage>
</organism>
<evidence type="ECO:0000256" key="1">
    <source>
        <dbReference type="SAM" id="MobiDB-lite"/>
    </source>
</evidence>
<evidence type="ECO:0000313" key="3">
    <source>
        <dbReference type="Proteomes" id="UP000299102"/>
    </source>
</evidence>